<evidence type="ECO:0000256" key="2">
    <source>
        <dbReference type="ARBA" id="ARBA00012438"/>
    </source>
</evidence>
<dbReference type="PANTHER" id="PTHR24421:SF10">
    <property type="entry name" value="NITRATE_NITRITE SENSOR PROTEIN NARQ"/>
    <property type="match status" value="1"/>
</dbReference>
<protein>
    <recommendedName>
        <fullName evidence="2">histidine kinase</fullName>
        <ecNumber evidence="2">2.7.13.3</ecNumber>
    </recommendedName>
</protein>
<accession>A0A2T0TJU5</accession>
<dbReference type="EMBL" id="PVTF01000001">
    <property type="protein sequence ID" value="PRY45946.1"/>
    <property type="molecule type" value="Genomic_DNA"/>
</dbReference>
<dbReference type="RefSeq" id="WP_245886053.1">
    <property type="nucleotide sequence ID" value="NZ_PVTF01000001.1"/>
</dbReference>
<evidence type="ECO:0000313" key="13">
    <source>
        <dbReference type="Proteomes" id="UP000239494"/>
    </source>
</evidence>
<dbReference type="InterPro" id="IPR050482">
    <property type="entry name" value="Sensor_HK_TwoCompSys"/>
</dbReference>
<evidence type="ECO:0000256" key="3">
    <source>
        <dbReference type="ARBA" id="ARBA00022553"/>
    </source>
</evidence>
<dbReference type="Gene3D" id="1.20.5.1930">
    <property type="match status" value="1"/>
</dbReference>
<dbReference type="InterPro" id="IPR036890">
    <property type="entry name" value="HATPase_C_sf"/>
</dbReference>
<dbReference type="InterPro" id="IPR003594">
    <property type="entry name" value="HATPase_dom"/>
</dbReference>
<dbReference type="InterPro" id="IPR011712">
    <property type="entry name" value="Sig_transdc_His_kin_sub3_dim/P"/>
</dbReference>
<evidence type="ECO:0000256" key="9">
    <source>
        <dbReference type="SAM" id="MobiDB-lite"/>
    </source>
</evidence>
<keyword evidence="10" id="KW-0472">Membrane</keyword>
<feature type="compositionally biased region" description="Basic residues" evidence="9">
    <location>
        <begin position="297"/>
        <end position="313"/>
    </location>
</feature>
<dbReference type="PANTHER" id="PTHR24421">
    <property type="entry name" value="NITRATE/NITRITE SENSOR PROTEIN NARX-RELATED"/>
    <property type="match status" value="1"/>
</dbReference>
<evidence type="ECO:0000313" key="12">
    <source>
        <dbReference type="EMBL" id="PRY45946.1"/>
    </source>
</evidence>
<dbReference type="PROSITE" id="PS50109">
    <property type="entry name" value="HIS_KIN"/>
    <property type="match status" value="1"/>
</dbReference>
<evidence type="ECO:0000256" key="8">
    <source>
        <dbReference type="ARBA" id="ARBA00023012"/>
    </source>
</evidence>
<dbReference type="GO" id="GO:0016020">
    <property type="term" value="C:membrane"/>
    <property type="evidence" value="ECO:0007669"/>
    <property type="project" value="InterPro"/>
</dbReference>
<evidence type="ECO:0000256" key="5">
    <source>
        <dbReference type="ARBA" id="ARBA00022741"/>
    </source>
</evidence>
<keyword evidence="5" id="KW-0547">Nucleotide-binding</keyword>
<dbReference type="SUPFAM" id="SSF55874">
    <property type="entry name" value="ATPase domain of HSP90 chaperone/DNA topoisomerase II/histidine kinase"/>
    <property type="match status" value="1"/>
</dbReference>
<keyword evidence="13" id="KW-1185">Reference proteome</keyword>
<proteinExistence type="predicted"/>
<comment type="catalytic activity">
    <reaction evidence="1">
        <text>ATP + protein L-histidine = ADP + protein N-phospho-L-histidine.</text>
        <dbReference type="EC" id="2.7.13.3"/>
    </reaction>
</comment>
<evidence type="ECO:0000256" key="7">
    <source>
        <dbReference type="ARBA" id="ARBA00022840"/>
    </source>
</evidence>
<organism evidence="12 13">
    <name type="scientific">Umezawaea tangerina</name>
    <dbReference type="NCBI Taxonomy" id="84725"/>
    <lineage>
        <taxon>Bacteria</taxon>
        <taxon>Bacillati</taxon>
        <taxon>Actinomycetota</taxon>
        <taxon>Actinomycetes</taxon>
        <taxon>Pseudonocardiales</taxon>
        <taxon>Pseudonocardiaceae</taxon>
        <taxon>Umezawaea</taxon>
    </lineage>
</organism>
<dbReference type="Gene3D" id="3.30.565.10">
    <property type="entry name" value="Histidine kinase-like ATPase, C-terminal domain"/>
    <property type="match status" value="1"/>
</dbReference>
<keyword evidence="10" id="KW-0812">Transmembrane</keyword>
<feature type="region of interest" description="Disordered" evidence="9">
    <location>
        <begin position="268"/>
        <end position="313"/>
    </location>
</feature>
<gene>
    <name evidence="12" type="ORF">CLV43_101209</name>
</gene>
<dbReference type="EC" id="2.7.13.3" evidence="2"/>
<dbReference type="AlphaFoldDB" id="A0A2T0TJU5"/>
<name>A0A2T0TJU5_9PSEU</name>
<evidence type="ECO:0000256" key="4">
    <source>
        <dbReference type="ARBA" id="ARBA00022679"/>
    </source>
</evidence>
<evidence type="ECO:0000256" key="1">
    <source>
        <dbReference type="ARBA" id="ARBA00000085"/>
    </source>
</evidence>
<keyword evidence="6 12" id="KW-0418">Kinase</keyword>
<dbReference type="Proteomes" id="UP000239494">
    <property type="component" value="Unassembled WGS sequence"/>
</dbReference>
<feature type="transmembrane region" description="Helical" evidence="10">
    <location>
        <begin position="39"/>
        <end position="61"/>
    </location>
</feature>
<dbReference type="Pfam" id="PF07730">
    <property type="entry name" value="HisKA_3"/>
    <property type="match status" value="1"/>
</dbReference>
<keyword evidence="10" id="KW-1133">Transmembrane helix</keyword>
<reference evidence="12 13" key="1">
    <citation type="submission" date="2018-03" db="EMBL/GenBank/DDBJ databases">
        <title>Genomic Encyclopedia of Archaeal and Bacterial Type Strains, Phase II (KMG-II): from individual species to whole genera.</title>
        <authorList>
            <person name="Goeker M."/>
        </authorList>
    </citation>
    <scope>NUCLEOTIDE SEQUENCE [LARGE SCALE GENOMIC DNA]</scope>
    <source>
        <strain evidence="12 13">DSM 44720</strain>
    </source>
</reference>
<evidence type="ECO:0000256" key="6">
    <source>
        <dbReference type="ARBA" id="ARBA00022777"/>
    </source>
</evidence>
<evidence type="ECO:0000259" key="11">
    <source>
        <dbReference type="PROSITE" id="PS50109"/>
    </source>
</evidence>
<feature type="domain" description="Histidine kinase" evidence="11">
    <location>
        <begin position="183"/>
        <end position="268"/>
    </location>
</feature>
<dbReference type="CDD" id="cd16917">
    <property type="entry name" value="HATPase_UhpB-NarQ-NarX-like"/>
    <property type="match status" value="1"/>
</dbReference>
<keyword evidence="7" id="KW-0067">ATP-binding</keyword>
<dbReference type="Pfam" id="PF02518">
    <property type="entry name" value="HATPase_c"/>
    <property type="match status" value="1"/>
</dbReference>
<comment type="caution">
    <text evidence="12">The sequence shown here is derived from an EMBL/GenBank/DDBJ whole genome shotgun (WGS) entry which is preliminary data.</text>
</comment>
<dbReference type="SMART" id="SM00387">
    <property type="entry name" value="HATPase_c"/>
    <property type="match status" value="1"/>
</dbReference>
<dbReference type="GO" id="GO:0005524">
    <property type="term" value="F:ATP binding"/>
    <property type="evidence" value="ECO:0007669"/>
    <property type="project" value="UniProtKB-KW"/>
</dbReference>
<keyword evidence="3" id="KW-0597">Phosphoprotein</keyword>
<sequence length="313" mass="32976">MSLEQYLPYAWFAATFGLLLLRKRYPVATIALTGASTWLYYVAGHVGPLVAAPALAVFSLARRSAVERRRWHSEQERLRIAREVHDVVAHSLAMINVQAGVAAHVADRKPEEAVKALLAIKEASGAALVDLRATLGVLRSGEGTTPVPSLRRLAELVDPVGKPVEVVGDPGDLPAPVDTAAYRIVQESVTNALRYAPDATLITIRFERTEEHLELRVTDDGQGGMPSVGAGTGLAGMRERAEALGGELHAGGLPGGGFEVRAVLPLRGESSDHSGAGRRPGPGQGGFSAAAGDRGRVRGRRGGCGRGRGGRRG</sequence>
<dbReference type="GO" id="GO:0000155">
    <property type="term" value="F:phosphorelay sensor kinase activity"/>
    <property type="evidence" value="ECO:0007669"/>
    <property type="project" value="InterPro"/>
</dbReference>
<dbReference type="InterPro" id="IPR005467">
    <property type="entry name" value="His_kinase_dom"/>
</dbReference>
<evidence type="ECO:0000256" key="10">
    <source>
        <dbReference type="SAM" id="Phobius"/>
    </source>
</evidence>
<keyword evidence="4" id="KW-0808">Transferase</keyword>
<dbReference type="GO" id="GO:0046983">
    <property type="term" value="F:protein dimerization activity"/>
    <property type="evidence" value="ECO:0007669"/>
    <property type="project" value="InterPro"/>
</dbReference>
<keyword evidence="8" id="KW-0902">Two-component regulatory system</keyword>